<feature type="region of interest" description="Disordered" evidence="1">
    <location>
        <begin position="662"/>
        <end position="745"/>
    </location>
</feature>
<dbReference type="PANTHER" id="PTHR46299">
    <property type="entry name" value="VON WILLEBRAND FACTOR A DOMAIN-CONTAINING PROTEIN 5B2-RELATED"/>
    <property type="match status" value="1"/>
</dbReference>
<feature type="region of interest" description="Disordered" evidence="1">
    <location>
        <begin position="987"/>
        <end position="1010"/>
    </location>
</feature>
<feature type="region of interest" description="Disordered" evidence="1">
    <location>
        <begin position="1050"/>
        <end position="1076"/>
    </location>
</feature>
<feature type="non-terminal residue" evidence="4">
    <location>
        <position position="1290"/>
    </location>
</feature>
<evidence type="ECO:0000313" key="4">
    <source>
        <dbReference type="EMBL" id="MBN3280554.1"/>
    </source>
</evidence>
<dbReference type="InterPro" id="IPR002035">
    <property type="entry name" value="VWF_A"/>
</dbReference>
<feature type="compositionally biased region" description="Low complexity" evidence="1">
    <location>
        <begin position="729"/>
        <end position="741"/>
    </location>
</feature>
<dbReference type="Pfam" id="PF13757">
    <property type="entry name" value="VIT_2"/>
    <property type="match status" value="1"/>
</dbReference>
<evidence type="ECO:0000259" key="2">
    <source>
        <dbReference type="PROSITE" id="PS50234"/>
    </source>
</evidence>
<feature type="compositionally biased region" description="Basic residues" evidence="1">
    <location>
        <begin position="944"/>
        <end position="957"/>
    </location>
</feature>
<dbReference type="SUPFAM" id="SSF53300">
    <property type="entry name" value="vWA-like"/>
    <property type="match status" value="1"/>
</dbReference>
<accession>A0ABS2Y1L3</accession>
<sequence length="1290" mass="141326">MPGLLNCSSWAPLLLKASCVKSCANGYFLGLNAQLTYTNPDSEPVEGVFVYPLQEREVVVGFEAVTAGRVLSVQIQSRTKPEDCCLDCCRSSSLELQCKNGHLILDEDMERTTFIVGTGVISPLDIVTVIISTTQELPTLENGAIHLLFPSVFTPIVTGETVQSKSESGVRCDENGPTSCFRAAPGKQDKPSDSAHSVFTRQATNPQPYEMNFELLVRGACLLAGLESPTHALRADGDPSAKSASATYITLAEEHPYNCNLEIILHLSEPHTPHVLLEEGRLTFQEYEQHIRGRRDFIHCSRKEADSDKRLEFVRKRFHKDILLNPVLMLNFCPDLRGTPGDIHRVTRELVFLVDRSGSMSGANIHKIKSTHISIMPSTAVLEMVSVCLVFGVYSQDTLSLACEYLQKMRADMGGTNILGALNWVFQQPVHRGYPRQLFILTDGKAINAGKVIELVRRHASTARCFSVGLGPHACRRLLRGVSRVTGGTAEFLSDSERVQPKLIKSLKKALEPALSDVRIDWYVPDNVEALLSPNEIAPLYPGDRLIGYCTVYDVSAFRSKKAGQSKARGSKGQAQGSVSSLSQDDLSAPLAGEVCCPSERSDIEEALREISREISSEFSCASTADAGGELDFSSDICRRILQSSYIQEQYILTRCSVSSESPSSREITMETGSLPQGLEKVSQQGPRSLSRWESPWKPPPQTEARGVKPEVTMASGSSEEAQRKQRSLARSALSSRSFSSPQGELDMHRLRRALEKVSFDQVMGGRLEESDGETHSTPRKSLTGSNSLLFPASPLDWDAFTDPEFLFSALPPEEAAPRGTDAPVMHCRSLIHGLIGGEPVSWEATASLVPLFAPRVTSSQGDGWDEMGHQLTARSVIQDFEIMAEKAVEINHGPAKRNRLKAIQTSKGCNTISMYTTFAVVDSSTQKGLPASVEVHNAGVRFGPRRSSHSGSRRQRVYSMGLGRRPSSRDSEELDDAFAPTVVISVTNPQLHTSEERDDTPASPCSMNSWDSRGSWYPSSPSAMSVQSQPSVESKSVESFFGSRFSLSRFRGSSSSGKPPPLKPQCVSAEMEESPETETTDYLSLVRLQLASGAFLLNDLYSEQVQIPLERLKRASPFSSHRSSLSPPSRCTSPRAAAGSTPKPTLSQQEPGSLKTNNPRTTRDFNGVLQQADSGRGSETDVCEGSPVQSEAGVAPFDLSSEQRAERDLEGSSWATAVALAWLEHRCAGFFVEWELVAAKADSWLRAQQLPEGMDQASLKGAAHQLFLLLRHWDENIKLNILCYNPNNM</sequence>
<feature type="domain" description="VWFA" evidence="2">
    <location>
        <begin position="349"/>
        <end position="507"/>
    </location>
</feature>
<comment type="caution">
    <text evidence="4">The sequence shown here is derived from an EMBL/GenBank/DDBJ whole genome shotgun (WGS) entry which is preliminary data.</text>
</comment>
<keyword evidence="5" id="KW-1185">Reference proteome</keyword>
<dbReference type="Gene3D" id="3.40.50.410">
    <property type="entry name" value="von Willebrand factor, type A domain"/>
    <property type="match status" value="1"/>
</dbReference>
<feature type="region of interest" description="Disordered" evidence="1">
    <location>
        <begin position="1116"/>
        <end position="1166"/>
    </location>
</feature>
<dbReference type="InterPro" id="IPR013694">
    <property type="entry name" value="VIT"/>
</dbReference>
<dbReference type="EMBL" id="JAAWVQ010099884">
    <property type="protein sequence ID" value="MBN3280554.1"/>
    <property type="molecule type" value="Genomic_DNA"/>
</dbReference>
<dbReference type="PANTHER" id="PTHR46299:SF2">
    <property type="entry name" value="VON WILLEBRAND FACTOR A DOMAIN-CONTAINING PROTEIN 5B2"/>
    <property type="match status" value="1"/>
</dbReference>
<dbReference type="InterPro" id="IPR036465">
    <property type="entry name" value="vWFA_dom_sf"/>
</dbReference>
<evidence type="ECO:0000256" key="1">
    <source>
        <dbReference type="SAM" id="MobiDB-lite"/>
    </source>
</evidence>
<reference evidence="4" key="1">
    <citation type="journal article" date="2021" name="Cell">
        <title>Tracing the genetic footprints of vertebrate landing in non-teleost ray-finned fishes.</title>
        <authorList>
            <person name="Bi X."/>
            <person name="Wang K."/>
            <person name="Yang L."/>
            <person name="Pan H."/>
            <person name="Jiang H."/>
            <person name="Wei Q."/>
            <person name="Fang M."/>
            <person name="Yu H."/>
            <person name="Zhu C."/>
            <person name="Cai Y."/>
            <person name="He Y."/>
            <person name="Gan X."/>
            <person name="Zeng H."/>
            <person name="Yu D."/>
            <person name="Zhu Y."/>
            <person name="Jiang H."/>
            <person name="Qiu Q."/>
            <person name="Yang H."/>
            <person name="Zhang Y.E."/>
            <person name="Wang W."/>
            <person name="Zhu M."/>
            <person name="He S."/>
            <person name="Zhang G."/>
        </authorList>
    </citation>
    <scope>NUCLEOTIDE SEQUENCE</scope>
    <source>
        <strain evidence="4">Pddl_001</strain>
    </source>
</reference>
<dbReference type="PROSITE" id="PS50234">
    <property type="entry name" value="VWFA"/>
    <property type="match status" value="1"/>
</dbReference>
<feature type="region of interest" description="Disordered" evidence="1">
    <location>
        <begin position="941"/>
        <end position="975"/>
    </location>
</feature>
<dbReference type="InterPro" id="IPR052627">
    <property type="entry name" value="VWA_domain-containing"/>
</dbReference>
<gene>
    <name evidence="4" type="primary">Vwa5b2</name>
    <name evidence="4" type="ORF">GTO93_0000976</name>
</gene>
<evidence type="ECO:0000313" key="5">
    <source>
        <dbReference type="Proteomes" id="UP001166093"/>
    </source>
</evidence>
<feature type="compositionally biased region" description="Low complexity" evidence="1">
    <location>
        <begin position="1116"/>
        <end position="1131"/>
    </location>
</feature>
<protein>
    <submittedName>
        <fullName evidence="4">VW5B2 protein</fullName>
    </submittedName>
</protein>
<feature type="compositionally biased region" description="Basic and acidic residues" evidence="1">
    <location>
        <begin position="767"/>
        <end position="777"/>
    </location>
</feature>
<evidence type="ECO:0000259" key="3">
    <source>
        <dbReference type="PROSITE" id="PS51468"/>
    </source>
</evidence>
<organism evidence="4 5">
    <name type="scientific">Polyodon spathula</name>
    <name type="common">North American paddlefish</name>
    <name type="synonym">Squalus spathula</name>
    <dbReference type="NCBI Taxonomy" id="7913"/>
    <lineage>
        <taxon>Eukaryota</taxon>
        <taxon>Metazoa</taxon>
        <taxon>Chordata</taxon>
        <taxon>Craniata</taxon>
        <taxon>Vertebrata</taxon>
        <taxon>Euteleostomi</taxon>
        <taxon>Actinopterygii</taxon>
        <taxon>Chondrostei</taxon>
        <taxon>Acipenseriformes</taxon>
        <taxon>Polyodontidae</taxon>
        <taxon>Polyodon</taxon>
    </lineage>
</organism>
<dbReference type="PROSITE" id="PS51468">
    <property type="entry name" value="VIT"/>
    <property type="match status" value="1"/>
</dbReference>
<dbReference type="Pfam" id="PF13768">
    <property type="entry name" value="VWA_3"/>
    <property type="match status" value="1"/>
</dbReference>
<dbReference type="Proteomes" id="UP001166093">
    <property type="component" value="Unassembled WGS sequence"/>
</dbReference>
<feature type="compositionally biased region" description="Polar residues" evidence="1">
    <location>
        <begin position="1143"/>
        <end position="1161"/>
    </location>
</feature>
<name>A0ABS2Y1L3_POLSP</name>
<feature type="region of interest" description="Disordered" evidence="1">
    <location>
        <begin position="764"/>
        <end position="786"/>
    </location>
</feature>
<feature type="non-terminal residue" evidence="4">
    <location>
        <position position="1"/>
    </location>
</feature>
<feature type="domain" description="VIT" evidence="3">
    <location>
        <begin position="1"/>
        <end position="135"/>
    </location>
</feature>
<proteinExistence type="predicted"/>